<feature type="region of interest" description="Disordered" evidence="1">
    <location>
        <begin position="1"/>
        <end position="21"/>
    </location>
</feature>
<evidence type="ECO:0000313" key="3">
    <source>
        <dbReference type="Proteomes" id="UP001596356"/>
    </source>
</evidence>
<name>A0ABW2AP83_9MICO</name>
<sequence>MVLPVPEAATSTATRPESSAIPQACSITPAPAACRIAAKVTLEARA</sequence>
<evidence type="ECO:0000256" key="1">
    <source>
        <dbReference type="SAM" id="MobiDB-lite"/>
    </source>
</evidence>
<organism evidence="2 3">
    <name type="scientific">Branchiibius cervicis</name>
    <dbReference type="NCBI Taxonomy" id="908252"/>
    <lineage>
        <taxon>Bacteria</taxon>
        <taxon>Bacillati</taxon>
        <taxon>Actinomycetota</taxon>
        <taxon>Actinomycetes</taxon>
        <taxon>Micrococcales</taxon>
        <taxon>Dermacoccaceae</taxon>
        <taxon>Branchiibius</taxon>
    </lineage>
</organism>
<keyword evidence="3" id="KW-1185">Reference proteome</keyword>
<gene>
    <name evidence="2" type="ORF">ACFQBT_02185</name>
</gene>
<proteinExistence type="predicted"/>
<dbReference type="EMBL" id="JBHSWJ010000002">
    <property type="protein sequence ID" value="MFC6712722.1"/>
    <property type="molecule type" value="Genomic_DNA"/>
</dbReference>
<feature type="compositionally biased region" description="Polar residues" evidence="1">
    <location>
        <begin position="9"/>
        <end position="21"/>
    </location>
</feature>
<protein>
    <submittedName>
        <fullName evidence="2">Uncharacterized protein</fullName>
    </submittedName>
</protein>
<dbReference type="RefSeq" id="WP_377820191.1">
    <property type="nucleotide sequence ID" value="NZ_JBHSWJ010000002.1"/>
</dbReference>
<evidence type="ECO:0000313" key="2">
    <source>
        <dbReference type="EMBL" id="MFC6712722.1"/>
    </source>
</evidence>
<reference evidence="3" key="1">
    <citation type="journal article" date="2019" name="Int. J. Syst. Evol. Microbiol.">
        <title>The Global Catalogue of Microorganisms (GCM) 10K type strain sequencing project: providing services to taxonomists for standard genome sequencing and annotation.</title>
        <authorList>
            <consortium name="The Broad Institute Genomics Platform"/>
            <consortium name="The Broad Institute Genome Sequencing Center for Infectious Disease"/>
            <person name="Wu L."/>
            <person name="Ma J."/>
        </authorList>
    </citation>
    <scope>NUCLEOTIDE SEQUENCE [LARGE SCALE GENOMIC DNA]</scope>
    <source>
        <strain evidence="3">NBRC 106593</strain>
    </source>
</reference>
<comment type="caution">
    <text evidence="2">The sequence shown here is derived from an EMBL/GenBank/DDBJ whole genome shotgun (WGS) entry which is preliminary data.</text>
</comment>
<accession>A0ABW2AP83</accession>
<dbReference type="Proteomes" id="UP001596356">
    <property type="component" value="Unassembled WGS sequence"/>
</dbReference>